<evidence type="ECO:0000313" key="7">
    <source>
        <dbReference type="EMBL" id="SFQ29032.1"/>
    </source>
</evidence>
<feature type="transmembrane region" description="Helical" evidence="6">
    <location>
        <begin position="115"/>
        <end position="134"/>
    </location>
</feature>
<dbReference type="RefSeq" id="WP_092018909.1">
    <property type="nucleotide sequence ID" value="NZ_FOXH01000014.1"/>
</dbReference>
<dbReference type="Proteomes" id="UP000199306">
    <property type="component" value="Unassembled WGS sequence"/>
</dbReference>
<sequence>MTQTRNQITIQALAFASQLLPAIIGVGSFMLLVRATTPVVLGEYIVYLTAVVLFEMVKSGGLQSALVMRVSTDNKEHQLRIIGSAYWLGGLFAIAVSLILITLFFTGVFAKQPGIQVFCGWYAVLGLVTLPLHIAEAEGVAKQDLVFLLLLRVSQSANALIIAIYSYFRGGDLKDFATVHLLFTLCLMLIILVLRKTNPLSVRYKTIEEIKALFKLIKYTLATLATTNILKSADTFLISSFMGPAAVAKYAIPLKLTEFFEIPLRSLSTTAFPQLAAKNNEGDLLGFKNTFVQYISWAYMLYIPGLILTLFVAPYLVLIIGGKQYADTTPIFMVFILYGLLLPSDRMTGISLDALQKPALNFRKVFIMAIVNILADLAAIYFTHRLEWVAFASVLNVLTGAILGFTMLERTNCLPRFSVWKEVSEYSFSFARKVIAQKNK</sequence>
<evidence type="ECO:0000256" key="5">
    <source>
        <dbReference type="ARBA" id="ARBA00023136"/>
    </source>
</evidence>
<keyword evidence="4 6" id="KW-1133">Transmembrane helix</keyword>
<evidence type="ECO:0000256" key="1">
    <source>
        <dbReference type="ARBA" id="ARBA00004651"/>
    </source>
</evidence>
<dbReference type="OrthoDB" id="650636at2"/>
<dbReference type="PANTHER" id="PTHR30250:SF11">
    <property type="entry name" value="O-ANTIGEN TRANSPORTER-RELATED"/>
    <property type="match status" value="1"/>
</dbReference>
<keyword evidence="3 6" id="KW-0812">Transmembrane</keyword>
<accession>A0A1I5XAM3</accession>
<proteinExistence type="predicted"/>
<comment type="subcellular location">
    <subcellularLocation>
        <location evidence="1">Cell membrane</location>
        <topology evidence="1">Multi-pass membrane protein</topology>
    </subcellularLocation>
</comment>
<dbReference type="EMBL" id="FOXH01000014">
    <property type="protein sequence ID" value="SFQ29032.1"/>
    <property type="molecule type" value="Genomic_DNA"/>
</dbReference>
<dbReference type="PANTHER" id="PTHR30250">
    <property type="entry name" value="PST FAMILY PREDICTED COLANIC ACID TRANSPORTER"/>
    <property type="match status" value="1"/>
</dbReference>
<feature type="transmembrane region" description="Helical" evidence="6">
    <location>
        <begin position="297"/>
        <end position="319"/>
    </location>
</feature>
<evidence type="ECO:0000313" key="8">
    <source>
        <dbReference type="Proteomes" id="UP000199306"/>
    </source>
</evidence>
<evidence type="ECO:0000256" key="2">
    <source>
        <dbReference type="ARBA" id="ARBA00022475"/>
    </source>
</evidence>
<organism evidence="7 8">
    <name type="scientific">Pseudarcicella hirudinis</name>
    <dbReference type="NCBI Taxonomy" id="1079859"/>
    <lineage>
        <taxon>Bacteria</taxon>
        <taxon>Pseudomonadati</taxon>
        <taxon>Bacteroidota</taxon>
        <taxon>Cytophagia</taxon>
        <taxon>Cytophagales</taxon>
        <taxon>Flectobacillaceae</taxon>
        <taxon>Pseudarcicella</taxon>
    </lineage>
</organism>
<feature type="transmembrane region" description="Helical" evidence="6">
    <location>
        <begin position="177"/>
        <end position="194"/>
    </location>
</feature>
<evidence type="ECO:0000256" key="6">
    <source>
        <dbReference type="SAM" id="Phobius"/>
    </source>
</evidence>
<feature type="transmembrane region" description="Helical" evidence="6">
    <location>
        <begin position="146"/>
        <end position="165"/>
    </location>
</feature>
<feature type="transmembrane region" description="Helical" evidence="6">
    <location>
        <begin position="325"/>
        <end position="344"/>
    </location>
</feature>
<protein>
    <submittedName>
        <fullName evidence="7">Membrane protein involved in the export of O-antigen and teichoic acid</fullName>
    </submittedName>
</protein>
<dbReference type="AlphaFoldDB" id="A0A1I5XAM3"/>
<gene>
    <name evidence="7" type="ORF">SAMN04515674_11436</name>
</gene>
<feature type="transmembrane region" description="Helical" evidence="6">
    <location>
        <begin position="388"/>
        <end position="408"/>
    </location>
</feature>
<feature type="transmembrane region" description="Helical" evidence="6">
    <location>
        <begin position="365"/>
        <end position="382"/>
    </location>
</feature>
<dbReference type="STRING" id="1079859.SAMN04515674_11436"/>
<dbReference type="InterPro" id="IPR050833">
    <property type="entry name" value="Poly_Biosynth_Transport"/>
</dbReference>
<feature type="transmembrane region" description="Helical" evidence="6">
    <location>
        <begin position="86"/>
        <end position="109"/>
    </location>
</feature>
<keyword evidence="8" id="KW-1185">Reference proteome</keyword>
<evidence type="ECO:0000256" key="3">
    <source>
        <dbReference type="ARBA" id="ARBA00022692"/>
    </source>
</evidence>
<keyword evidence="5 6" id="KW-0472">Membrane</keyword>
<name>A0A1I5XAM3_9BACT</name>
<keyword evidence="2" id="KW-1003">Cell membrane</keyword>
<feature type="transmembrane region" description="Helical" evidence="6">
    <location>
        <begin position="12"/>
        <end position="32"/>
    </location>
</feature>
<reference evidence="7 8" key="1">
    <citation type="submission" date="2016-10" db="EMBL/GenBank/DDBJ databases">
        <authorList>
            <person name="de Groot N.N."/>
        </authorList>
    </citation>
    <scope>NUCLEOTIDE SEQUENCE [LARGE SCALE GENOMIC DNA]</scope>
    <source>
        <strain evidence="8">E92,LMG 26720,CCM 7988</strain>
    </source>
</reference>
<feature type="transmembrane region" description="Helical" evidence="6">
    <location>
        <begin position="44"/>
        <end position="66"/>
    </location>
</feature>
<dbReference type="GO" id="GO:0005886">
    <property type="term" value="C:plasma membrane"/>
    <property type="evidence" value="ECO:0007669"/>
    <property type="project" value="UniProtKB-SubCell"/>
</dbReference>
<evidence type="ECO:0000256" key="4">
    <source>
        <dbReference type="ARBA" id="ARBA00022989"/>
    </source>
</evidence>